<dbReference type="SUPFAM" id="SSF54593">
    <property type="entry name" value="Glyoxalase/Bleomycin resistance protein/Dihydroxybiphenyl dioxygenase"/>
    <property type="match status" value="1"/>
</dbReference>
<dbReference type="PANTHER" id="PTHR36113:SF1">
    <property type="entry name" value="GLYOXALASE_BLEOMYCIN RESISTANCE PROTEIN_DIOXYGENASE"/>
    <property type="match status" value="1"/>
</dbReference>
<dbReference type="AlphaFoldDB" id="A0A1T4V7V9"/>
<protein>
    <submittedName>
        <fullName evidence="2">Lactoylglutathione lyase</fullName>
    </submittedName>
</protein>
<evidence type="ECO:0000313" key="3">
    <source>
        <dbReference type="Proteomes" id="UP000190814"/>
    </source>
</evidence>
<evidence type="ECO:0000259" key="1">
    <source>
        <dbReference type="PROSITE" id="PS51819"/>
    </source>
</evidence>
<sequence length="127" mass="14520">MGITHVAMYVNNLEGAREFFLKYFDCKSNDGYHNKKTDFRSYFISFDDDSKLELMNKPGMVDDDKNINRTGYIHIAISVGDEKNVDSITEKFRKDGYEVISGPRTTGDGYYESCIVGFEGNLIEITK</sequence>
<dbReference type="Proteomes" id="UP000190814">
    <property type="component" value="Unassembled WGS sequence"/>
</dbReference>
<dbReference type="Pfam" id="PF00903">
    <property type="entry name" value="Glyoxalase"/>
    <property type="match status" value="1"/>
</dbReference>
<keyword evidence="3" id="KW-1185">Reference proteome</keyword>
<dbReference type="OrthoDB" id="9789012at2"/>
<dbReference type="GO" id="GO:0016829">
    <property type="term" value="F:lyase activity"/>
    <property type="evidence" value="ECO:0007669"/>
    <property type="project" value="UniProtKB-KW"/>
</dbReference>
<dbReference type="InterPro" id="IPR004360">
    <property type="entry name" value="Glyas_Fos-R_dOase_dom"/>
</dbReference>
<keyword evidence="2" id="KW-0456">Lyase</keyword>
<feature type="domain" description="VOC" evidence="1">
    <location>
        <begin position="2"/>
        <end position="127"/>
    </location>
</feature>
<name>A0A1T4V7V9_9FIRM</name>
<dbReference type="PROSITE" id="PS51819">
    <property type="entry name" value="VOC"/>
    <property type="match status" value="1"/>
</dbReference>
<dbReference type="PANTHER" id="PTHR36113">
    <property type="entry name" value="LYASE, PUTATIVE-RELATED-RELATED"/>
    <property type="match status" value="1"/>
</dbReference>
<dbReference type="InterPro" id="IPR037523">
    <property type="entry name" value="VOC_core"/>
</dbReference>
<dbReference type="InterPro" id="IPR029068">
    <property type="entry name" value="Glyas_Bleomycin-R_OHBP_Dase"/>
</dbReference>
<evidence type="ECO:0000313" key="2">
    <source>
        <dbReference type="EMBL" id="SKA61029.1"/>
    </source>
</evidence>
<dbReference type="InterPro" id="IPR051332">
    <property type="entry name" value="Fosfomycin_Res_Enzymes"/>
</dbReference>
<reference evidence="2 3" key="1">
    <citation type="submission" date="2017-02" db="EMBL/GenBank/DDBJ databases">
        <authorList>
            <person name="Peterson S.W."/>
        </authorList>
    </citation>
    <scope>NUCLEOTIDE SEQUENCE [LARGE SCALE GENOMIC DNA]</scope>
    <source>
        <strain evidence="2 3">ATCC 35992</strain>
    </source>
</reference>
<gene>
    <name evidence="2" type="ORF">SAMN02745111_00353</name>
</gene>
<proteinExistence type="predicted"/>
<accession>A0A1T4V7V9</accession>
<dbReference type="Gene3D" id="3.10.180.10">
    <property type="entry name" value="2,3-Dihydroxybiphenyl 1,2-Dioxygenase, domain 1"/>
    <property type="match status" value="1"/>
</dbReference>
<dbReference type="STRING" id="39495.SAMN02745111_00353"/>
<dbReference type="RefSeq" id="WP_078765247.1">
    <property type="nucleotide sequence ID" value="NZ_FUXZ01000003.1"/>
</dbReference>
<dbReference type="EMBL" id="FUXZ01000003">
    <property type="protein sequence ID" value="SKA61029.1"/>
    <property type="molecule type" value="Genomic_DNA"/>
</dbReference>
<organism evidence="2 3">
    <name type="scientific">Eubacterium uniforme</name>
    <dbReference type="NCBI Taxonomy" id="39495"/>
    <lineage>
        <taxon>Bacteria</taxon>
        <taxon>Bacillati</taxon>
        <taxon>Bacillota</taxon>
        <taxon>Clostridia</taxon>
        <taxon>Eubacteriales</taxon>
        <taxon>Eubacteriaceae</taxon>
        <taxon>Eubacterium</taxon>
    </lineage>
</organism>